<dbReference type="SMART" id="SM00065">
    <property type="entry name" value="GAF"/>
    <property type="match status" value="1"/>
</dbReference>
<evidence type="ECO:0000313" key="3">
    <source>
        <dbReference type="EMBL" id="RKS71423.1"/>
    </source>
</evidence>
<name>A0A420XLY3_9ACTN</name>
<dbReference type="InterPro" id="IPR013656">
    <property type="entry name" value="PAS_4"/>
</dbReference>
<keyword evidence="1" id="KW-0378">Hydrolase</keyword>
<dbReference type="SMART" id="SM00091">
    <property type="entry name" value="PAS"/>
    <property type="match status" value="1"/>
</dbReference>
<dbReference type="SMART" id="SM00331">
    <property type="entry name" value="PP2C_SIG"/>
    <property type="match status" value="1"/>
</dbReference>
<dbReference type="InterPro" id="IPR003018">
    <property type="entry name" value="GAF"/>
</dbReference>
<evidence type="ECO:0000313" key="4">
    <source>
        <dbReference type="Proteomes" id="UP000281955"/>
    </source>
</evidence>
<dbReference type="PANTHER" id="PTHR43156">
    <property type="entry name" value="STAGE II SPORULATION PROTEIN E-RELATED"/>
    <property type="match status" value="1"/>
</dbReference>
<dbReference type="OrthoDB" id="118142at2"/>
<dbReference type="Gene3D" id="3.60.40.10">
    <property type="entry name" value="PPM-type phosphatase domain"/>
    <property type="match status" value="1"/>
</dbReference>
<dbReference type="Pfam" id="PF13185">
    <property type="entry name" value="GAF_2"/>
    <property type="match status" value="1"/>
</dbReference>
<reference evidence="3 4" key="1">
    <citation type="submission" date="2018-10" db="EMBL/GenBank/DDBJ databases">
        <title>Genomic Encyclopedia of Archaeal and Bacterial Type Strains, Phase II (KMG-II): from individual species to whole genera.</title>
        <authorList>
            <person name="Goeker M."/>
        </authorList>
    </citation>
    <scope>NUCLEOTIDE SEQUENCE [LARGE SCALE GENOMIC DNA]</scope>
    <source>
        <strain evidence="3 4">RP-AC37</strain>
    </source>
</reference>
<accession>A0A420XLY3</accession>
<evidence type="ECO:0000256" key="1">
    <source>
        <dbReference type="ARBA" id="ARBA00022801"/>
    </source>
</evidence>
<dbReference type="PANTHER" id="PTHR43156:SF2">
    <property type="entry name" value="STAGE II SPORULATION PROTEIN E"/>
    <property type="match status" value="1"/>
</dbReference>
<protein>
    <submittedName>
        <fullName evidence="3">Serine phosphatase RsbU (Regulator of sigma subunit)</fullName>
    </submittedName>
</protein>
<dbReference type="InterPro" id="IPR035965">
    <property type="entry name" value="PAS-like_dom_sf"/>
</dbReference>
<organism evidence="3 4">
    <name type="scientific">Motilibacter peucedani</name>
    <dbReference type="NCBI Taxonomy" id="598650"/>
    <lineage>
        <taxon>Bacteria</taxon>
        <taxon>Bacillati</taxon>
        <taxon>Actinomycetota</taxon>
        <taxon>Actinomycetes</taxon>
        <taxon>Motilibacterales</taxon>
        <taxon>Motilibacteraceae</taxon>
        <taxon>Motilibacter</taxon>
    </lineage>
</organism>
<dbReference type="InterPro" id="IPR003594">
    <property type="entry name" value="HATPase_dom"/>
</dbReference>
<dbReference type="Gene3D" id="3.30.450.20">
    <property type="entry name" value="PAS domain"/>
    <property type="match status" value="1"/>
</dbReference>
<sequence length="931" mass="99715">MSAPALEMDTLFDQLPTAYLVLSRDLVVLTANAALLRLTGRSLGELVGRPLFELFPPAPDRLEADGTNPLQTSFERVRDTGRAERLSVVHYDLPDASGALRRRYWSLVNAPVLDPGGRCVLLAQCVEDVTDYVLDRAAREGVEPPATGPAEVTTSRRSVEAVEADLVRRAEELRGALEAERTASRRLAGFAGAVLQLALADTVDDLVDKVLASGLAALAAEGGALALRDDARGVVRLTTSGYPGAAQRTVELPLDADVPAARAARTGELVVLGDRAAGLAWSPHMAELYATSGQEAWIALPLRVGDRVLGSIAASWAQPRTFGPEETGLLVAFAAQCAQALERLEVRLAEQQVATLVRQMSETLQRSLLTEPQQPEDLRIVVRYRPAAEQVQVGGDWYDAFRTRDGSTSLVVGDVAGHDRDAAALMGQVRNLLRGVAYTLPGPPSSVLGVVDAAMRDLEVGALATALLAKLEPVEEAGDDAAGGVSVLRWANAGHLPPLVLGADGAVRLLDDDPDLLLGLDPDSPRTDRRHVLHPGSTVLLYTDGLVERRGRSLDDGLAWLAAAAARLADLDPEDLCDALLAEVAGTAEDDIALLALSARPAGPARADATSAPGRSSVVVAFSERFAPDAAVLRTVRRLVTHHLELRGMGERALEGAIAVSELAANAVLHARTEFEVRVLDLPDGVRVEVHDGSSTMPLPGPLGAEAMSGRGLQLLEQATDRWGVDPRPGDGKTVWFEMRAQESALPDDDEASPTADQLVEMWARHDDPASERPGAPHRVLLRDVPVRELLAAKLHMEDLVRELKLVLIDERRMVRAEHVDPHVVHLARRLDAAVDEFSDGRLQLRSQAMLASAAGYERATLELSLLPEAASAAERYRDAVEEAEALGDTGELLAGGHELKRYSALRRWYLGEVISQLRGGVPSPGPGRSR</sequence>
<dbReference type="GO" id="GO:0016791">
    <property type="term" value="F:phosphatase activity"/>
    <property type="evidence" value="ECO:0007669"/>
    <property type="project" value="TreeGrafter"/>
</dbReference>
<dbReference type="SUPFAM" id="SSF55785">
    <property type="entry name" value="PYP-like sensor domain (PAS domain)"/>
    <property type="match status" value="1"/>
</dbReference>
<dbReference type="Pfam" id="PF07228">
    <property type="entry name" value="SpoIIE"/>
    <property type="match status" value="1"/>
</dbReference>
<dbReference type="AlphaFoldDB" id="A0A420XLY3"/>
<dbReference type="InParanoid" id="A0A420XLY3"/>
<dbReference type="EMBL" id="RBWV01000014">
    <property type="protein sequence ID" value="RKS71423.1"/>
    <property type="molecule type" value="Genomic_DNA"/>
</dbReference>
<dbReference type="Proteomes" id="UP000281955">
    <property type="component" value="Unassembled WGS sequence"/>
</dbReference>
<dbReference type="PROSITE" id="PS50112">
    <property type="entry name" value="PAS"/>
    <property type="match status" value="1"/>
</dbReference>
<dbReference type="InterPro" id="IPR036457">
    <property type="entry name" value="PPM-type-like_dom_sf"/>
</dbReference>
<dbReference type="CDD" id="cd00130">
    <property type="entry name" value="PAS"/>
    <property type="match status" value="1"/>
</dbReference>
<dbReference type="SUPFAM" id="SSF81606">
    <property type="entry name" value="PP2C-like"/>
    <property type="match status" value="1"/>
</dbReference>
<dbReference type="Pfam" id="PF08448">
    <property type="entry name" value="PAS_4"/>
    <property type="match status" value="1"/>
</dbReference>
<feature type="domain" description="PAS" evidence="2">
    <location>
        <begin position="4"/>
        <end position="57"/>
    </location>
</feature>
<keyword evidence="4" id="KW-1185">Reference proteome</keyword>
<dbReference type="Gene3D" id="3.30.450.40">
    <property type="match status" value="1"/>
</dbReference>
<dbReference type="InterPro" id="IPR029016">
    <property type="entry name" value="GAF-like_dom_sf"/>
</dbReference>
<dbReference type="InterPro" id="IPR000014">
    <property type="entry name" value="PAS"/>
</dbReference>
<proteinExistence type="predicted"/>
<dbReference type="Pfam" id="PF13581">
    <property type="entry name" value="HATPase_c_2"/>
    <property type="match status" value="1"/>
</dbReference>
<dbReference type="Gene3D" id="3.30.565.10">
    <property type="entry name" value="Histidine kinase-like ATPase, C-terminal domain"/>
    <property type="match status" value="1"/>
</dbReference>
<evidence type="ECO:0000259" key="2">
    <source>
        <dbReference type="PROSITE" id="PS50112"/>
    </source>
</evidence>
<comment type="caution">
    <text evidence="3">The sequence shown here is derived from an EMBL/GenBank/DDBJ whole genome shotgun (WGS) entry which is preliminary data.</text>
</comment>
<dbReference type="CDD" id="cd16936">
    <property type="entry name" value="HATPase_RsbW-like"/>
    <property type="match status" value="1"/>
</dbReference>
<dbReference type="InterPro" id="IPR036890">
    <property type="entry name" value="HATPase_C_sf"/>
</dbReference>
<dbReference type="RefSeq" id="WP_147431994.1">
    <property type="nucleotide sequence ID" value="NZ_RBWV01000014.1"/>
</dbReference>
<dbReference type="InterPro" id="IPR001932">
    <property type="entry name" value="PPM-type_phosphatase-like_dom"/>
</dbReference>
<dbReference type="SUPFAM" id="SSF55781">
    <property type="entry name" value="GAF domain-like"/>
    <property type="match status" value="1"/>
</dbReference>
<dbReference type="InterPro" id="IPR052016">
    <property type="entry name" value="Bact_Sigma-Reg"/>
</dbReference>
<gene>
    <name evidence="3" type="ORF">CLV35_3221</name>
</gene>